<name>X8CJ42_MYCIT</name>
<gene>
    <name evidence="1" type="ORF">I550_3983</name>
</gene>
<sequence length="53" mass="5377">MAIATVKFTFPNQNLFPMSADMNNSTLGTAALDAPVSTTLLGISTVTTASGSV</sequence>
<protein>
    <submittedName>
        <fullName evidence="1">Uncharacterized protein</fullName>
    </submittedName>
</protein>
<dbReference type="Proteomes" id="UP000020825">
    <property type="component" value="Unassembled WGS sequence"/>
</dbReference>
<reference evidence="1 2" key="1">
    <citation type="submission" date="2013-12" db="EMBL/GenBank/DDBJ databases">
        <authorList>
            <person name="Zelazny A."/>
            <person name="Olivier K."/>
            <person name="Holland S."/>
            <person name="Lenaerts A."/>
            <person name="Ordway D."/>
            <person name="DeGroote M.A."/>
            <person name="Parker T."/>
            <person name="Sizemore C."/>
            <person name="Tallon L.J."/>
            <person name="Sadzewicz L.K."/>
            <person name="Sengamalay N."/>
            <person name="Fraser C.M."/>
            <person name="Hine E."/>
            <person name="Shefchek K.A."/>
            <person name="Das S.P."/>
            <person name="Tettelin H."/>
        </authorList>
    </citation>
    <scope>NUCLEOTIDE SEQUENCE [LARGE SCALE GENOMIC DNA]</scope>
    <source>
        <strain evidence="1 2">1956</strain>
    </source>
</reference>
<proteinExistence type="predicted"/>
<dbReference type="EMBL" id="JAOG01000002">
    <property type="protein sequence ID" value="EUA55826.1"/>
    <property type="molecule type" value="Genomic_DNA"/>
</dbReference>
<accession>X8CJ42</accession>
<evidence type="ECO:0000313" key="2">
    <source>
        <dbReference type="Proteomes" id="UP000020825"/>
    </source>
</evidence>
<evidence type="ECO:0000313" key="1">
    <source>
        <dbReference type="EMBL" id="EUA55826.1"/>
    </source>
</evidence>
<comment type="caution">
    <text evidence="1">The sequence shown here is derived from an EMBL/GenBank/DDBJ whole genome shotgun (WGS) entry which is preliminary data.</text>
</comment>
<organism evidence="1 2">
    <name type="scientific">Mycobacterium intracellulare 1956</name>
    <dbReference type="NCBI Taxonomy" id="1299331"/>
    <lineage>
        <taxon>Bacteria</taxon>
        <taxon>Bacillati</taxon>
        <taxon>Actinomycetota</taxon>
        <taxon>Actinomycetes</taxon>
        <taxon>Mycobacteriales</taxon>
        <taxon>Mycobacteriaceae</taxon>
        <taxon>Mycobacterium</taxon>
        <taxon>Mycobacterium avium complex (MAC)</taxon>
    </lineage>
</organism>
<dbReference type="AlphaFoldDB" id="X8CJ42"/>